<proteinExistence type="predicted"/>
<reference evidence="1 2" key="1">
    <citation type="submission" date="2020-02" db="EMBL/GenBank/DDBJ databases">
        <title>Detection of Heterogeneous Vancomycin Intermediate Resistance in Methicillin Resistant Staphylococcus aureus Isolates from Latin-America.</title>
        <authorList>
            <person name="Castro-Cardozo B."/>
            <person name="Berrio M."/>
            <person name="Vargas M.L."/>
            <person name="Carvajal L.P."/>
            <person name="Millan L.V."/>
            <person name="Rios R."/>
            <person name="Hernandez A."/>
            <person name="Rincon S.L."/>
            <person name="Cubides P."/>
            <person name="Forero E."/>
            <person name="Dinh A."/>
            <person name="Seas C."/>
            <person name="Munita J.M."/>
            <person name="Arias C.A."/>
            <person name="Reyes J."/>
            <person name="Diaz L."/>
        </authorList>
    </citation>
    <scope>NUCLEOTIDE SEQUENCE [LARGE SCALE GENOMIC DNA]</scope>
    <source>
        <strain evidence="1 2">UG255</strain>
    </source>
</reference>
<accession>A0A6M1XVH7</accession>
<dbReference type="AlphaFoldDB" id="A0A6M1XVH7"/>
<dbReference type="EMBL" id="JAALTR010000210">
    <property type="protein sequence ID" value="NGW67515.1"/>
    <property type="molecule type" value="Genomic_DNA"/>
</dbReference>
<organism evidence="1 2">
    <name type="scientific">Staphylococcus aureus</name>
    <dbReference type="NCBI Taxonomy" id="1280"/>
    <lineage>
        <taxon>Bacteria</taxon>
        <taxon>Bacillati</taxon>
        <taxon>Bacillota</taxon>
        <taxon>Bacilli</taxon>
        <taxon>Bacillales</taxon>
        <taxon>Staphylococcaceae</taxon>
        <taxon>Staphylococcus</taxon>
    </lineage>
</organism>
<evidence type="ECO:0000313" key="2">
    <source>
        <dbReference type="Proteomes" id="UP000473113"/>
    </source>
</evidence>
<feature type="non-terminal residue" evidence="1">
    <location>
        <position position="113"/>
    </location>
</feature>
<sequence length="113" mass="12192">MQAISDFLKAHLVLKEGLLYIGDGLTFLSYAYEEYTNPKSPAYGDESKAIYGGINSFAWDMGPLEGAEYGGPVGAVLGTVNTTGRMGKDIINSIPKIWGDKDGFDWSSSAEDK</sequence>
<name>A0A6M1XVH7_STAAU</name>
<gene>
    <name evidence="1" type="ORF">G6Y24_08410</name>
</gene>
<comment type="caution">
    <text evidence="1">The sequence shown here is derived from an EMBL/GenBank/DDBJ whole genome shotgun (WGS) entry which is preliminary data.</text>
</comment>
<evidence type="ECO:0000313" key="1">
    <source>
        <dbReference type="EMBL" id="NGW67515.1"/>
    </source>
</evidence>
<protein>
    <submittedName>
        <fullName evidence="1">Uncharacterized protein</fullName>
    </submittedName>
</protein>
<dbReference type="Proteomes" id="UP000473113">
    <property type="component" value="Unassembled WGS sequence"/>
</dbReference>